<dbReference type="AlphaFoldDB" id="A0A0F9W224"/>
<name>A0A0F9W224_9ZZZZ</name>
<reference evidence="1" key="1">
    <citation type="journal article" date="2015" name="Nature">
        <title>Complex archaea that bridge the gap between prokaryotes and eukaryotes.</title>
        <authorList>
            <person name="Spang A."/>
            <person name="Saw J.H."/>
            <person name="Jorgensen S.L."/>
            <person name="Zaremba-Niedzwiedzka K."/>
            <person name="Martijn J."/>
            <person name="Lind A.E."/>
            <person name="van Eijk R."/>
            <person name="Schleper C."/>
            <person name="Guy L."/>
            <person name="Ettema T.J."/>
        </authorList>
    </citation>
    <scope>NUCLEOTIDE SEQUENCE</scope>
</reference>
<proteinExistence type="predicted"/>
<sequence length="107" mass="12655">MNKKDFELSKEIQYWAGRLIGHDQAYDIAEEIVEAIKHSEQLQSSQSEAVEFAEFLGKNNRFCRHNDFSGKSIWYKLNKNYQMFTTNELFNSSEFKKFKESRLKDSG</sequence>
<comment type="caution">
    <text evidence="1">The sequence shown here is derived from an EMBL/GenBank/DDBJ whole genome shotgun (WGS) entry which is preliminary data.</text>
</comment>
<evidence type="ECO:0000313" key="1">
    <source>
        <dbReference type="EMBL" id="KKN79746.1"/>
    </source>
</evidence>
<organism evidence="1">
    <name type="scientific">marine sediment metagenome</name>
    <dbReference type="NCBI Taxonomy" id="412755"/>
    <lineage>
        <taxon>unclassified sequences</taxon>
        <taxon>metagenomes</taxon>
        <taxon>ecological metagenomes</taxon>
    </lineage>
</organism>
<gene>
    <name evidence="1" type="ORF">LCGC14_0337680</name>
</gene>
<protein>
    <submittedName>
        <fullName evidence="1">Uncharacterized protein</fullName>
    </submittedName>
</protein>
<accession>A0A0F9W224</accession>
<dbReference type="EMBL" id="LAZR01000243">
    <property type="protein sequence ID" value="KKN79746.1"/>
    <property type="molecule type" value="Genomic_DNA"/>
</dbReference>